<keyword evidence="1" id="KW-1133">Transmembrane helix</keyword>
<reference evidence="2" key="1">
    <citation type="submission" date="2022-07" db="EMBL/GenBank/DDBJ databases">
        <title>Genome Sequence of Leucocoprinus birnbaumii.</title>
        <authorList>
            <person name="Buettner E."/>
        </authorList>
    </citation>
    <scope>NUCLEOTIDE SEQUENCE</scope>
    <source>
        <strain evidence="2">VT141</strain>
    </source>
</reference>
<proteinExistence type="predicted"/>
<evidence type="ECO:0000256" key="1">
    <source>
        <dbReference type="SAM" id="Phobius"/>
    </source>
</evidence>
<sequence>MFIPGITTRSSRSSSSKRRLGLTSFRIGSLGLSKIANIVSIGSSVISIIQQGLPFAGRSLGGGQRPQIFGNQTYGSGYGDQDDTRGVAGRNFPFYFWPVVWDSNLLLPGRKGAYLNAQSEYGGVGNDARPGGVLSTARITSRINPSTIFTLLSDSNTVISLVSQLVDECPSDSDFNDELNAVTPLSPNATTPRPEQVVQYYRASSIALTLDGYNNTATYAAAGAPNTPLPSGIDTTLLNCVNGTIGKYAPLVTDGGLMASWTPSFINLVGLAGALWALLLFT</sequence>
<evidence type="ECO:0000313" key="3">
    <source>
        <dbReference type="Proteomes" id="UP001213000"/>
    </source>
</evidence>
<gene>
    <name evidence="2" type="ORF">NP233_g3899</name>
</gene>
<comment type="caution">
    <text evidence="2">The sequence shown here is derived from an EMBL/GenBank/DDBJ whole genome shotgun (WGS) entry which is preliminary data.</text>
</comment>
<dbReference type="EMBL" id="JANIEX010000196">
    <property type="protein sequence ID" value="KAJ3571231.1"/>
    <property type="molecule type" value="Genomic_DNA"/>
</dbReference>
<evidence type="ECO:0000313" key="2">
    <source>
        <dbReference type="EMBL" id="KAJ3571231.1"/>
    </source>
</evidence>
<dbReference type="AlphaFoldDB" id="A0AAD5VZH4"/>
<name>A0AAD5VZH4_9AGAR</name>
<accession>A0AAD5VZH4</accession>
<organism evidence="2 3">
    <name type="scientific">Leucocoprinus birnbaumii</name>
    <dbReference type="NCBI Taxonomy" id="56174"/>
    <lineage>
        <taxon>Eukaryota</taxon>
        <taxon>Fungi</taxon>
        <taxon>Dikarya</taxon>
        <taxon>Basidiomycota</taxon>
        <taxon>Agaricomycotina</taxon>
        <taxon>Agaricomycetes</taxon>
        <taxon>Agaricomycetidae</taxon>
        <taxon>Agaricales</taxon>
        <taxon>Agaricineae</taxon>
        <taxon>Agaricaceae</taxon>
        <taxon>Leucocoprinus</taxon>
    </lineage>
</organism>
<dbReference type="Proteomes" id="UP001213000">
    <property type="component" value="Unassembled WGS sequence"/>
</dbReference>
<feature type="transmembrane region" description="Helical" evidence="1">
    <location>
        <begin position="261"/>
        <end position="281"/>
    </location>
</feature>
<keyword evidence="1" id="KW-0812">Transmembrane</keyword>
<keyword evidence="1" id="KW-0472">Membrane</keyword>
<keyword evidence="3" id="KW-1185">Reference proteome</keyword>
<protein>
    <submittedName>
        <fullName evidence="2">Uncharacterized protein</fullName>
    </submittedName>
</protein>